<feature type="transmembrane region" description="Helical" evidence="1">
    <location>
        <begin position="99"/>
        <end position="121"/>
    </location>
</feature>
<protein>
    <submittedName>
        <fullName evidence="2">Uncharacterized protein</fullName>
    </submittedName>
</protein>
<sequence length="561" mass="62760">MSPLENDANNAQQQAIDIVQGRMLRRLYQAWECTQVSRRGAYTARRTRALERYCHTASVTRVLAVCLLTPVPILGFVVAMEMLPLNPPSDGWRRNSAWILRYVFVFTLLTLSCLQQASSFLTTLNVTLGQALAITWICVSCYFIVLLAIMDVWVFPVPFVFELTGGVFGVVFVVCVVVVFGSQTLTRTPKFSTQMRVVYSISAVEGAMCLVYPAFSAAFHVLYGGWQLAFMLLLYFLKVLMRFLMVLVCCSSKDMEDKVRLQSRLPELVAFSTEIFHLVYLMTCLQGPHIPVRAATTLVLIDVLTSAFSVHRIIRRPAMTLILGPPKRSSVPGRRSLSAVVPVSGPPASALPPSPSGISDTASRLTNRVVTSASNIKLARRSLSRLSWPSSIQSGQSTSLSCAPSQRIEPTEKGLEMLSAVELTGEVTRFQTLSMTEYFILIEYVSCIVPLMVGIYTGELAQLPNAVYYPSVANMSPRELQEAQHNVAVYVVFQALSMVIFEEILRRRLQFPVMHQLAFVLETAAMDIQAKLMIIIPYCFFFFLEHNGVDFSFRFAWMHQV</sequence>
<evidence type="ECO:0000313" key="5">
    <source>
        <dbReference type="Proteomes" id="UP000435112"/>
    </source>
</evidence>
<feature type="transmembrane region" description="Helical" evidence="1">
    <location>
        <begin position="438"/>
        <end position="458"/>
    </location>
</feature>
<keyword evidence="1" id="KW-0472">Membrane</keyword>
<comment type="caution">
    <text evidence="2">The sequence shown here is derived from an EMBL/GenBank/DDBJ whole genome shotgun (WGS) entry which is preliminary data.</text>
</comment>
<evidence type="ECO:0000313" key="2">
    <source>
        <dbReference type="EMBL" id="KAE9045111.1"/>
    </source>
</evidence>
<accession>A0A6A3NI83</accession>
<feature type="transmembrane region" description="Helical" evidence="1">
    <location>
        <begin position="197"/>
        <end position="222"/>
    </location>
</feature>
<keyword evidence="1" id="KW-0812">Transmembrane</keyword>
<evidence type="ECO:0000313" key="3">
    <source>
        <dbReference type="EMBL" id="KAE9049771.1"/>
    </source>
</evidence>
<dbReference type="Proteomes" id="UP000429607">
    <property type="component" value="Unassembled WGS sequence"/>
</dbReference>
<gene>
    <name evidence="3" type="ORF">PR001_g3003</name>
    <name evidence="2" type="ORF">PR002_g2408</name>
</gene>
<feature type="transmembrane region" description="Helical" evidence="1">
    <location>
        <begin position="517"/>
        <end position="544"/>
    </location>
</feature>
<name>A0A6A3NI83_9STRA</name>
<dbReference type="OrthoDB" id="127640at2759"/>
<organism evidence="2 5">
    <name type="scientific">Phytophthora rubi</name>
    <dbReference type="NCBI Taxonomy" id="129364"/>
    <lineage>
        <taxon>Eukaryota</taxon>
        <taxon>Sar</taxon>
        <taxon>Stramenopiles</taxon>
        <taxon>Oomycota</taxon>
        <taxon>Peronosporomycetes</taxon>
        <taxon>Peronosporales</taxon>
        <taxon>Peronosporaceae</taxon>
        <taxon>Phytophthora</taxon>
    </lineage>
</organism>
<reference evidence="4 5" key="1">
    <citation type="submission" date="2018-09" db="EMBL/GenBank/DDBJ databases">
        <title>Genomic investigation of the strawberry pathogen Phytophthora fragariae indicates pathogenicity is determined by transcriptional variation in three key races.</title>
        <authorList>
            <person name="Adams T.M."/>
            <person name="Armitage A.D."/>
            <person name="Sobczyk M.K."/>
            <person name="Bates H.J."/>
            <person name="Dunwell J.M."/>
            <person name="Nellist C.F."/>
            <person name="Harrison R.J."/>
        </authorList>
    </citation>
    <scope>NUCLEOTIDE SEQUENCE [LARGE SCALE GENOMIC DNA]</scope>
    <source>
        <strain evidence="3 4">SCRP249</strain>
        <strain evidence="2 5">SCRP324</strain>
    </source>
</reference>
<dbReference type="Proteomes" id="UP000435112">
    <property type="component" value="Unassembled WGS sequence"/>
</dbReference>
<feature type="transmembrane region" description="Helical" evidence="1">
    <location>
        <begin position="58"/>
        <end position="79"/>
    </location>
</feature>
<dbReference type="EMBL" id="QXFU01000081">
    <property type="protein sequence ID" value="KAE9045111.1"/>
    <property type="molecule type" value="Genomic_DNA"/>
</dbReference>
<feature type="transmembrane region" description="Helical" evidence="1">
    <location>
        <begin position="167"/>
        <end position="185"/>
    </location>
</feature>
<dbReference type="AlphaFoldDB" id="A0A6A3NI83"/>
<proteinExistence type="predicted"/>
<keyword evidence="1" id="KW-1133">Transmembrane helix</keyword>
<feature type="transmembrane region" description="Helical" evidence="1">
    <location>
        <begin position="228"/>
        <end position="248"/>
    </location>
</feature>
<evidence type="ECO:0000256" key="1">
    <source>
        <dbReference type="SAM" id="Phobius"/>
    </source>
</evidence>
<dbReference type="EMBL" id="QXFV01000109">
    <property type="protein sequence ID" value="KAE9049771.1"/>
    <property type="molecule type" value="Genomic_DNA"/>
</dbReference>
<evidence type="ECO:0000313" key="4">
    <source>
        <dbReference type="Proteomes" id="UP000429607"/>
    </source>
</evidence>
<feature type="transmembrane region" description="Helical" evidence="1">
    <location>
        <begin position="133"/>
        <end position="155"/>
    </location>
</feature>